<dbReference type="PANTHER" id="PTHR13246">
    <property type="entry name" value="ENDO BETA N-ACETYLGLUCOSAMINIDASE"/>
    <property type="match status" value="1"/>
</dbReference>
<sequence length="511" mass="58744">MEIIKPLTSLDELLSFSTEYVAPEMIARNLCDTLEKTPKNQPKLLVCHDMAGNYHEDKFCGGCPSEDPYYLTAWPYIDIFVYFSHNLVTIPTVGWTNCAHLHNVSVLGTFITEFDEGAKISERLLENRTIIDQACEKLSDIALKYNFDGWLLNIENVIQFDHVPNLAYFVQKLTELCKMKLGNERSQVIWYDSVTINGDLKWQNELNELNEMFFLLCDGIFLNYTWKDENLHKSCDFVARINQHHVGKSQIFVGVDAFGRGCLGGGGFECRLAFREINKFALSMALFAPAWPYEHLGAEDFAANNFEFWKLIAQFKTCRKYLKLPISTTFNIGKFIGCKNDDDDNKHCMIFNLSDQNQQPHFFCGGKSSDEIKSIIHEFDHKFPTGQALTFELESQRPVCCRLFCCQIPIKSIFTIRLEFMTENSSLTNEFSIELSIKLGYFFHGDKRNVISYKIGTENSKKSEEISAREEWQIEVNPSTLSDEEVILEFIDFGACSSSKAKIYLFKFILS</sequence>
<dbReference type="Proteomes" id="UP000887565">
    <property type="component" value="Unplaced"/>
</dbReference>
<dbReference type="Pfam" id="PF03644">
    <property type="entry name" value="Glyco_hydro_85"/>
    <property type="match status" value="1"/>
</dbReference>
<evidence type="ECO:0000313" key="3">
    <source>
        <dbReference type="WBParaSite" id="nRc.2.0.1.t26254-RA"/>
    </source>
</evidence>
<dbReference type="WBParaSite" id="nRc.2.0.1.t26254-RA">
    <property type="protein sequence ID" value="nRc.2.0.1.t26254-RA"/>
    <property type="gene ID" value="nRc.2.0.1.g26254"/>
</dbReference>
<dbReference type="InterPro" id="IPR005201">
    <property type="entry name" value="TIM_ENGase"/>
</dbReference>
<dbReference type="PANTHER" id="PTHR13246:SF1">
    <property type="entry name" value="CYTOSOLIC ENDO-BETA-N-ACETYLGLUCOSAMINIDASE"/>
    <property type="match status" value="1"/>
</dbReference>
<evidence type="ECO:0000259" key="1">
    <source>
        <dbReference type="Pfam" id="PF03644"/>
    </source>
</evidence>
<feature type="domain" description="Cytosolic endo-beta-N-acetylglucosaminidase TIM barrel" evidence="1">
    <location>
        <begin position="54"/>
        <end position="333"/>
    </location>
</feature>
<name>A0A915JJB3_ROMCU</name>
<dbReference type="AlphaFoldDB" id="A0A915JJB3"/>
<dbReference type="InterPro" id="IPR032979">
    <property type="entry name" value="ENGase"/>
</dbReference>
<keyword evidence="2" id="KW-1185">Reference proteome</keyword>
<reference evidence="3" key="1">
    <citation type="submission" date="2022-11" db="UniProtKB">
        <authorList>
            <consortium name="WormBaseParasite"/>
        </authorList>
    </citation>
    <scope>IDENTIFICATION</scope>
</reference>
<accession>A0A915JJB3</accession>
<protein>
    <submittedName>
        <fullName evidence="3">Mannosyl-glycoprotein endo-beta-N-acetylglucosaminidase</fullName>
    </submittedName>
</protein>
<dbReference type="Gene3D" id="3.20.20.80">
    <property type="entry name" value="Glycosidases"/>
    <property type="match status" value="1"/>
</dbReference>
<dbReference type="GO" id="GO:0005829">
    <property type="term" value="C:cytosol"/>
    <property type="evidence" value="ECO:0007669"/>
    <property type="project" value="UniProtKB-SubCell"/>
</dbReference>
<evidence type="ECO:0000313" key="2">
    <source>
        <dbReference type="Proteomes" id="UP000887565"/>
    </source>
</evidence>
<proteinExistence type="predicted"/>
<dbReference type="GO" id="GO:0033925">
    <property type="term" value="F:mannosyl-glycoprotein endo-beta-N-acetylglucosaminidase activity"/>
    <property type="evidence" value="ECO:0007669"/>
    <property type="project" value="UniProtKB-EC"/>
</dbReference>
<organism evidence="2 3">
    <name type="scientific">Romanomermis culicivorax</name>
    <name type="common">Nematode worm</name>
    <dbReference type="NCBI Taxonomy" id="13658"/>
    <lineage>
        <taxon>Eukaryota</taxon>
        <taxon>Metazoa</taxon>
        <taxon>Ecdysozoa</taxon>
        <taxon>Nematoda</taxon>
        <taxon>Enoplea</taxon>
        <taxon>Dorylaimia</taxon>
        <taxon>Mermithida</taxon>
        <taxon>Mermithoidea</taxon>
        <taxon>Mermithidae</taxon>
        <taxon>Romanomermis</taxon>
    </lineage>
</organism>